<evidence type="ECO:0000256" key="2">
    <source>
        <dbReference type="SAM" id="Phobius"/>
    </source>
</evidence>
<feature type="transmembrane region" description="Helical" evidence="2">
    <location>
        <begin position="214"/>
        <end position="237"/>
    </location>
</feature>
<feature type="compositionally biased region" description="Polar residues" evidence="1">
    <location>
        <begin position="402"/>
        <end position="421"/>
    </location>
</feature>
<keyword evidence="3" id="KW-0732">Signal</keyword>
<comment type="caution">
    <text evidence="4">The sequence shown here is derived from an EMBL/GenBank/DDBJ whole genome shotgun (WGS) entry which is preliminary data.</text>
</comment>
<organism evidence="4 5">
    <name type="scientific">Apiospora saccharicola</name>
    <dbReference type="NCBI Taxonomy" id="335842"/>
    <lineage>
        <taxon>Eukaryota</taxon>
        <taxon>Fungi</taxon>
        <taxon>Dikarya</taxon>
        <taxon>Ascomycota</taxon>
        <taxon>Pezizomycotina</taxon>
        <taxon>Sordariomycetes</taxon>
        <taxon>Xylariomycetidae</taxon>
        <taxon>Amphisphaeriales</taxon>
        <taxon>Apiosporaceae</taxon>
        <taxon>Apiospora</taxon>
    </lineage>
</organism>
<gene>
    <name evidence="4" type="ORF">PG996_008085</name>
</gene>
<keyword evidence="2" id="KW-1133">Transmembrane helix</keyword>
<feature type="region of interest" description="Disordered" evidence="1">
    <location>
        <begin position="248"/>
        <end position="267"/>
    </location>
</feature>
<feature type="compositionally biased region" description="Basic and acidic residues" evidence="1">
    <location>
        <begin position="338"/>
        <end position="358"/>
    </location>
</feature>
<keyword evidence="5" id="KW-1185">Reference proteome</keyword>
<evidence type="ECO:0000256" key="3">
    <source>
        <dbReference type="SAM" id="SignalP"/>
    </source>
</evidence>
<dbReference type="EMBL" id="JAQQWM010000005">
    <property type="protein sequence ID" value="KAK8063433.1"/>
    <property type="molecule type" value="Genomic_DNA"/>
</dbReference>
<proteinExistence type="predicted"/>
<dbReference type="Proteomes" id="UP001446871">
    <property type="component" value="Unassembled WGS sequence"/>
</dbReference>
<feature type="signal peptide" evidence="3">
    <location>
        <begin position="1"/>
        <end position="16"/>
    </location>
</feature>
<name>A0ABR1UWY6_9PEZI</name>
<reference evidence="4 5" key="1">
    <citation type="submission" date="2023-01" db="EMBL/GenBank/DDBJ databases">
        <title>Analysis of 21 Apiospora genomes using comparative genomics revels a genus with tremendous synthesis potential of carbohydrate active enzymes and secondary metabolites.</title>
        <authorList>
            <person name="Sorensen T."/>
        </authorList>
    </citation>
    <scope>NUCLEOTIDE SEQUENCE [LARGE SCALE GENOMIC DNA]</scope>
    <source>
        <strain evidence="4 5">CBS 83171</strain>
    </source>
</reference>
<evidence type="ECO:0000313" key="4">
    <source>
        <dbReference type="EMBL" id="KAK8063433.1"/>
    </source>
</evidence>
<evidence type="ECO:0000256" key="1">
    <source>
        <dbReference type="SAM" id="MobiDB-lite"/>
    </source>
</evidence>
<accession>A0ABR1UWY6</accession>
<keyword evidence="2" id="KW-0472">Membrane</keyword>
<protein>
    <recommendedName>
        <fullName evidence="6">LPXTG-domain-containing protein</fullName>
    </recommendedName>
</protein>
<sequence length="421" mass="45658">MLQYLTLAALLRISSALLVAEHSPCSVKCGNVLDSTNPDDVVCDAAGYSTGAGTLWQQCLTCELSSPYLDDAGKPAQADLQAALYNMRYATSQCIFEALSSSPCITRTSCGTLKDSFEYNGLLPNASAYGYCSTWDTIQVEKCGNCLDQYSGGRFLRNYVQILDGACSLRLPLGQQLGLEGNLFSTDLVNVTLPRPTADVAPKGPAGPLTLGQIVGVVIGGIVALLAIIGACIVINGKRKRKAYLRRREQQTKQWPMSPSQGGGEMFETPVSQRPLRGWDQSPVSQQGLRNWDESPVSAATMEHTYPTYFSPYSSQYNSPVNTTDKARSIGVALSPDGDSHNDHWGDKKGKDKLQREQEEFELQEGVGSGGGMGHHYYPPPPPPQAPTLSHPGYGRVRHSPESSIHNNAEQHNYQQPGHGY</sequence>
<feature type="region of interest" description="Disordered" evidence="1">
    <location>
        <begin position="331"/>
        <end position="421"/>
    </location>
</feature>
<keyword evidence="2" id="KW-0812">Transmembrane</keyword>
<evidence type="ECO:0000313" key="5">
    <source>
        <dbReference type="Proteomes" id="UP001446871"/>
    </source>
</evidence>
<feature type="chain" id="PRO_5046773182" description="LPXTG-domain-containing protein" evidence="3">
    <location>
        <begin position="17"/>
        <end position="421"/>
    </location>
</feature>
<evidence type="ECO:0008006" key="6">
    <source>
        <dbReference type="Google" id="ProtNLM"/>
    </source>
</evidence>